<proteinExistence type="predicted"/>
<evidence type="ECO:0000313" key="1">
    <source>
        <dbReference type="EMBL" id="MBA9038355.1"/>
    </source>
</evidence>
<comment type="caution">
    <text evidence="1">The sequence shown here is derived from an EMBL/GenBank/DDBJ whole genome shotgun (WGS) entry which is preliminary data.</text>
</comment>
<gene>
    <name evidence="1" type="ORF">HNP21_001444</name>
</gene>
<dbReference type="Proteomes" id="UP000543174">
    <property type="component" value="Unassembled WGS sequence"/>
</dbReference>
<evidence type="ECO:0000313" key="2">
    <source>
        <dbReference type="Proteomes" id="UP000543174"/>
    </source>
</evidence>
<protein>
    <submittedName>
        <fullName evidence="1">Uncharacterized protein</fullName>
    </submittedName>
</protein>
<name>A0A7W3N8G8_PRIAR</name>
<dbReference type="AlphaFoldDB" id="A0A7W3N8G8"/>
<sequence length="55" mass="6326">MEEQLKSKEINIEVKLELLKICNNVMNNTCTPNELIKDLEKLVSRINLSIQGDIL</sequence>
<dbReference type="RefSeq" id="WP_155660336.1">
    <property type="nucleotide sequence ID" value="NZ_CP041519.1"/>
</dbReference>
<dbReference type="GeneID" id="64147927"/>
<keyword evidence="2" id="KW-1185">Reference proteome</keyword>
<accession>A0A7W3N8G8</accession>
<reference evidence="1" key="1">
    <citation type="submission" date="2020-08" db="EMBL/GenBank/DDBJ databases">
        <title>Functional genomics of gut bacteria from endangered species of beetles.</title>
        <authorList>
            <person name="Carlos-Shanley C."/>
        </authorList>
    </citation>
    <scope>NUCLEOTIDE SEQUENCE [LARGE SCALE GENOMIC DNA]</scope>
    <source>
        <strain evidence="1">S00060</strain>
    </source>
</reference>
<organism evidence="1 2">
    <name type="scientific">Priestia aryabhattai</name>
    <name type="common">Bacillus aryabhattai</name>
    <dbReference type="NCBI Taxonomy" id="412384"/>
    <lineage>
        <taxon>Bacteria</taxon>
        <taxon>Bacillati</taxon>
        <taxon>Bacillota</taxon>
        <taxon>Bacilli</taxon>
        <taxon>Bacillales</taxon>
        <taxon>Bacillaceae</taxon>
        <taxon>Priestia</taxon>
    </lineage>
</organism>
<dbReference type="EMBL" id="JACJHT010000001">
    <property type="protein sequence ID" value="MBA9038355.1"/>
    <property type="molecule type" value="Genomic_DNA"/>
</dbReference>